<proteinExistence type="predicted"/>
<comment type="caution">
    <text evidence="2">The sequence shown here is derived from an EMBL/GenBank/DDBJ whole genome shotgun (WGS) entry which is preliminary data.</text>
</comment>
<dbReference type="PIRSF" id="PIRSF016702">
    <property type="entry name" value="DNA_bp_PD1"/>
    <property type="match status" value="1"/>
</dbReference>
<accession>A0ABQ5N833</accession>
<dbReference type="PANTHER" id="PTHR34988">
    <property type="entry name" value="PROTEIN, PUTATIVE-RELATED"/>
    <property type="match status" value="1"/>
</dbReference>
<dbReference type="PANTHER" id="PTHR34988:SF1">
    <property type="entry name" value="DNA-BINDING PROTEIN"/>
    <property type="match status" value="1"/>
</dbReference>
<keyword evidence="3" id="KW-1185">Reference proteome</keyword>
<dbReference type="InterPro" id="IPR005175">
    <property type="entry name" value="PPC_dom"/>
</dbReference>
<evidence type="ECO:0000259" key="1">
    <source>
        <dbReference type="PROSITE" id="PS51742"/>
    </source>
</evidence>
<feature type="domain" description="PPC" evidence="1">
    <location>
        <begin position="4"/>
        <end position="139"/>
    </location>
</feature>
<organism evidence="2 3">
    <name type="scientific">Clostridium omnivorum</name>
    <dbReference type="NCBI Taxonomy" id="1604902"/>
    <lineage>
        <taxon>Bacteria</taxon>
        <taxon>Bacillati</taxon>
        <taxon>Bacillota</taxon>
        <taxon>Clostridia</taxon>
        <taxon>Eubacteriales</taxon>
        <taxon>Clostridiaceae</taxon>
        <taxon>Clostridium</taxon>
    </lineage>
</organism>
<evidence type="ECO:0000313" key="2">
    <source>
        <dbReference type="EMBL" id="GLC31195.1"/>
    </source>
</evidence>
<evidence type="ECO:0000313" key="3">
    <source>
        <dbReference type="Proteomes" id="UP001208567"/>
    </source>
</evidence>
<dbReference type="SUPFAM" id="SSF117856">
    <property type="entry name" value="AF0104/ALDC/Ptd012-like"/>
    <property type="match status" value="1"/>
</dbReference>
<dbReference type="EMBL" id="BRXR01000001">
    <property type="protein sequence ID" value="GLC31195.1"/>
    <property type="molecule type" value="Genomic_DNA"/>
</dbReference>
<name>A0ABQ5N833_9CLOT</name>
<dbReference type="PROSITE" id="PS51742">
    <property type="entry name" value="PPC"/>
    <property type="match status" value="1"/>
</dbReference>
<dbReference type="Gene3D" id="3.30.1330.80">
    <property type="entry name" value="Hypothetical protein, similar to alpha- acetolactate decarboxylase, domain 2"/>
    <property type="match status" value="1"/>
</dbReference>
<dbReference type="Proteomes" id="UP001208567">
    <property type="component" value="Unassembled WGS sequence"/>
</dbReference>
<gene>
    <name evidence="2" type="ORF">bsdE14_26050</name>
</gene>
<dbReference type="CDD" id="cd11378">
    <property type="entry name" value="DUF296"/>
    <property type="match status" value="1"/>
</dbReference>
<protein>
    <recommendedName>
        <fullName evidence="1">PPC domain-containing protein</fullName>
    </recommendedName>
</protein>
<sequence length="139" mass="15727">MEFESFGSKYIVRLDKGEEIVETLKKFCKEHQIYLGFIRGIGAVNKATIGLFKTQTKQYQTKVLSGDYEITSLLGNISTLDDEVYLHLHINLSDEEYKVYGGHLSSGIISATGEIIIEAMDGKLSREFNEECGINLYKF</sequence>
<dbReference type="InterPro" id="IPR025707">
    <property type="entry name" value="DNA_bp_PD1"/>
</dbReference>
<reference evidence="2 3" key="1">
    <citation type="journal article" date="2024" name="Int. J. Syst. Evol. Microbiol.">
        <title>Clostridium omnivorum sp. nov., isolated from anoxic soil under the treatment of reductive soil disinfestation.</title>
        <authorList>
            <person name="Ueki A."/>
            <person name="Tonouchi A."/>
            <person name="Kaku N."/>
            <person name="Honma S."/>
            <person name="Ueki K."/>
        </authorList>
    </citation>
    <scope>NUCLEOTIDE SEQUENCE [LARGE SCALE GENOMIC DNA]</scope>
    <source>
        <strain evidence="2 3">E14</strain>
    </source>
</reference>
<dbReference type="Pfam" id="PF03479">
    <property type="entry name" value="PCC"/>
    <property type="match status" value="1"/>
</dbReference>
<dbReference type="RefSeq" id="WP_264850473.1">
    <property type="nucleotide sequence ID" value="NZ_BRXR01000001.1"/>
</dbReference>